<reference evidence="3 4" key="1">
    <citation type="submission" date="2024-05" db="EMBL/GenBank/DDBJ databases">
        <title>Sinomonas sp. nov., isolated from a waste landfill.</title>
        <authorList>
            <person name="Zhao Y."/>
        </authorList>
    </citation>
    <scope>NUCLEOTIDE SEQUENCE [LARGE SCALE GENOMIC DNA]</scope>
    <source>
        <strain evidence="3 4">CCTCC AB2014300</strain>
    </source>
</reference>
<feature type="compositionally biased region" description="Pro residues" evidence="1">
    <location>
        <begin position="96"/>
        <end position="105"/>
    </location>
</feature>
<keyword evidence="4" id="KW-1185">Reference proteome</keyword>
<gene>
    <name evidence="3" type="ORF">ABCQ75_07560</name>
</gene>
<comment type="caution">
    <text evidence="3">The sequence shown here is derived from an EMBL/GenBank/DDBJ whole genome shotgun (WGS) entry which is preliminary data.</text>
</comment>
<dbReference type="RefSeq" id="WP_345884388.1">
    <property type="nucleotide sequence ID" value="NZ_JBDFRB010000005.1"/>
</dbReference>
<feature type="transmembrane region" description="Helical" evidence="2">
    <location>
        <begin position="42"/>
        <end position="64"/>
    </location>
</feature>
<keyword evidence="2" id="KW-1133">Transmembrane helix</keyword>
<feature type="region of interest" description="Disordered" evidence="1">
    <location>
        <begin position="1"/>
        <end position="28"/>
    </location>
</feature>
<sequence>MTDPESSPRRAARRKNSDRAGMGDGPVFVDSSGRRLRRVRHVWTLAGILVAGYLVLLMVALFGGPNVAAPYLPRPVAEAPRGAPEPRPAPSGASPAPTPTGPVVPAPAVAAAVAPAPQAPAPTATTPAPAPTAEPVPAQPAPTEAPGQGSGATAAPGQADTPPGQIDRPTRP</sequence>
<keyword evidence="2" id="KW-0812">Transmembrane</keyword>
<evidence type="ECO:0000256" key="2">
    <source>
        <dbReference type="SAM" id="Phobius"/>
    </source>
</evidence>
<dbReference type="EMBL" id="JBDFRB010000005">
    <property type="protein sequence ID" value="MEN2744395.1"/>
    <property type="molecule type" value="Genomic_DNA"/>
</dbReference>
<organism evidence="3 4">
    <name type="scientific">Sinomonas halotolerans</name>
    <dbReference type="NCBI Taxonomy" id="1644133"/>
    <lineage>
        <taxon>Bacteria</taxon>
        <taxon>Bacillati</taxon>
        <taxon>Actinomycetota</taxon>
        <taxon>Actinomycetes</taxon>
        <taxon>Micrococcales</taxon>
        <taxon>Micrococcaceae</taxon>
        <taxon>Sinomonas</taxon>
    </lineage>
</organism>
<keyword evidence="2" id="KW-0472">Membrane</keyword>
<feature type="region of interest" description="Disordered" evidence="1">
    <location>
        <begin position="72"/>
        <end position="172"/>
    </location>
</feature>
<proteinExistence type="predicted"/>
<evidence type="ECO:0000313" key="4">
    <source>
        <dbReference type="Proteomes" id="UP001422074"/>
    </source>
</evidence>
<evidence type="ECO:0000313" key="3">
    <source>
        <dbReference type="EMBL" id="MEN2744395.1"/>
    </source>
</evidence>
<evidence type="ECO:0000256" key="1">
    <source>
        <dbReference type="SAM" id="MobiDB-lite"/>
    </source>
</evidence>
<feature type="compositionally biased region" description="Low complexity" evidence="1">
    <location>
        <begin position="106"/>
        <end position="127"/>
    </location>
</feature>
<protein>
    <submittedName>
        <fullName evidence="3">Uncharacterized protein</fullName>
    </submittedName>
</protein>
<name>A0ABU9X1T2_9MICC</name>
<feature type="compositionally biased region" description="Pro residues" evidence="1">
    <location>
        <begin position="128"/>
        <end position="140"/>
    </location>
</feature>
<dbReference type="Proteomes" id="UP001422074">
    <property type="component" value="Unassembled WGS sequence"/>
</dbReference>
<accession>A0ABU9X1T2</accession>